<dbReference type="EMBL" id="CAXHTB010000022">
    <property type="protein sequence ID" value="CAL0329777.1"/>
    <property type="molecule type" value="Genomic_DNA"/>
</dbReference>
<organism evidence="2 3">
    <name type="scientific">Lupinus luteus</name>
    <name type="common">European yellow lupine</name>
    <dbReference type="NCBI Taxonomy" id="3873"/>
    <lineage>
        <taxon>Eukaryota</taxon>
        <taxon>Viridiplantae</taxon>
        <taxon>Streptophyta</taxon>
        <taxon>Embryophyta</taxon>
        <taxon>Tracheophyta</taxon>
        <taxon>Spermatophyta</taxon>
        <taxon>Magnoliopsida</taxon>
        <taxon>eudicotyledons</taxon>
        <taxon>Gunneridae</taxon>
        <taxon>Pentapetalae</taxon>
        <taxon>rosids</taxon>
        <taxon>fabids</taxon>
        <taxon>Fabales</taxon>
        <taxon>Fabaceae</taxon>
        <taxon>Papilionoideae</taxon>
        <taxon>50 kb inversion clade</taxon>
        <taxon>genistoids sensu lato</taxon>
        <taxon>core genistoids</taxon>
        <taxon>Genisteae</taxon>
        <taxon>Lupinus</taxon>
    </lineage>
</organism>
<gene>
    <name evidence="2" type="ORF">LLUT_LOCUS30837</name>
</gene>
<keyword evidence="3" id="KW-1185">Reference proteome</keyword>
<feature type="compositionally biased region" description="Basic and acidic residues" evidence="1">
    <location>
        <begin position="27"/>
        <end position="37"/>
    </location>
</feature>
<evidence type="ECO:0000313" key="2">
    <source>
        <dbReference type="EMBL" id="CAL0329777.1"/>
    </source>
</evidence>
<accession>A0AAV1Y721</accession>
<evidence type="ECO:0000256" key="1">
    <source>
        <dbReference type="SAM" id="MobiDB-lite"/>
    </source>
</evidence>
<sequence length="69" mass="8035">MANQVDISSLHSHSLIIKKKNVTGNKQKREELERETGRPKLLRLCRRRESILALKAIMSEPRTSTYMWG</sequence>
<name>A0AAV1Y721_LUPLU</name>
<protein>
    <submittedName>
        <fullName evidence="2">Uncharacterized protein</fullName>
    </submittedName>
</protein>
<reference evidence="2 3" key="1">
    <citation type="submission" date="2024-03" db="EMBL/GenBank/DDBJ databases">
        <authorList>
            <person name="Martinez-Hernandez J."/>
        </authorList>
    </citation>
    <scope>NUCLEOTIDE SEQUENCE [LARGE SCALE GENOMIC DNA]</scope>
</reference>
<feature type="region of interest" description="Disordered" evidence="1">
    <location>
        <begin position="18"/>
        <end position="37"/>
    </location>
</feature>
<evidence type="ECO:0000313" key="3">
    <source>
        <dbReference type="Proteomes" id="UP001497480"/>
    </source>
</evidence>
<proteinExistence type="predicted"/>
<dbReference type="Proteomes" id="UP001497480">
    <property type="component" value="Unassembled WGS sequence"/>
</dbReference>
<dbReference type="AlphaFoldDB" id="A0AAV1Y721"/>
<comment type="caution">
    <text evidence="2">The sequence shown here is derived from an EMBL/GenBank/DDBJ whole genome shotgun (WGS) entry which is preliminary data.</text>
</comment>